<dbReference type="Pfam" id="PF13639">
    <property type="entry name" value="zf-RING_2"/>
    <property type="match status" value="1"/>
</dbReference>
<dbReference type="Gene3D" id="3.30.40.10">
    <property type="entry name" value="Zinc/RING finger domain, C3HC4 (zinc finger)"/>
    <property type="match status" value="1"/>
</dbReference>
<dbReference type="PANTHER" id="PTHR45931:SF20">
    <property type="entry name" value="RING-TYPE E3 UBIQUITIN TRANSFERASE"/>
    <property type="match status" value="1"/>
</dbReference>
<evidence type="ECO:0000259" key="5">
    <source>
        <dbReference type="PROSITE" id="PS50089"/>
    </source>
</evidence>
<dbReference type="PROSITE" id="PS50089">
    <property type="entry name" value="ZF_RING_2"/>
    <property type="match status" value="1"/>
</dbReference>
<dbReference type="SMART" id="SM00184">
    <property type="entry name" value="RING"/>
    <property type="match status" value="1"/>
</dbReference>
<keyword evidence="2 4" id="KW-0863">Zinc-finger</keyword>
<keyword evidence="1" id="KW-0479">Metal-binding</keyword>
<reference evidence="6" key="3">
    <citation type="submission" date="2025-09" db="UniProtKB">
        <authorList>
            <consortium name="Ensembl"/>
        </authorList>
    </citation>
    <scope>IDENTIFICATION</scope>
    <source>
        <strain evidence="6">broiler</strain>
    </source>
</reference>
<organism evidence="6 7">
    <name type="scientific">Gallus gallus</name>
    <name type="common">Chicken</name>
    <dbReference type="NCBI Taxonomy" id="9031"/>
    <lineage>
        <taxon>Eukaryota</taxon>
        <taxon>Metazoa</taxon>
        <taxon>Chordata</taxon>
        <taxon>Craniata</taxon>
        <taxon>Vertebrata</taxon>
        <taxon>Euteleostomi</taxon>
        <taxon>Archelosauria</taxon>
        <taxon>Archosauria</taxon>
        <taxon>Dinosauria</taxon>
        <taxon>Saurischia</taxon>
        <taxon>Theropoda</taxon>
        <taxon>Coelurosauria</taxon>
        <taxon>Aves</taxon>
        <taxon>Neognathae</taxon>
        <taxon>Galloanserae</taxon>
        <taxon>Galliformes</taxon>
        <taxon>Phasianidae</taxon>
        <taxon>Phasianinae</taxon>
        <taxon>Gallus</taxon>
    </lineage>
</organism>
<dbReference type="InterPro" id="IPR051834">
    <property type="entry name" value="RING_finger_E3_ligase"/>
</dbReference>
<dbReference type="Proteomes" id="UP000000539">
    <property type="component" value="Chromosome 28"/>
</dbReference>
<dbReference type="GeneTree" id="ENSGT00940000163061"/>
<proteinExistence type="predicted"/>
<evidence type="ECO:0000313" key="6">
    <source>
        <dbReference type="Ensembl" id="ENSGALP00010041524.1"/>
    </source>
</evidence>
<accession>A0A8V1AGP2</accession>
<dbReference type="AlphaFoldDB" id="A0A8V1AGP2"/>
<keyword evidence="3" id="KW-0862">Zinc</keyword>
<dbReference type="SUPFAM" id="SSF57850">
    <property type="entry name" value="RING/U-box"/>
    <property type="match status" value="1"/>
</dbReference>
<name>A0A8V1AGP2_CHICK</name>
<evidence type="ECO:0000256" key="2">
    <source>
        <dbReference type="ARBA" id="ARBA00022771"/>
    </source>
</evidence>
<dbReference type="SMART" id="SM01197">
    <property type="entry name" value="FANCL_C"/>
    <property type="match status" value="1"/>
</dbReference>
<evidence type="ECO:0000256" key="3">
    <source>
        <dbReference type="ARBA" id="ARBA00022833"/>
    </source>
</evidence>
<evidence type="ECO:0000313" key="7">
    <source>
        <dbReference type="Proteomes" id="UP000000539"/>
    </source>
</evidence>
<evidence type="ECO:0000256" key="1">
    <source>
        <dbReference type="ARBA" id="ARBA00022723"/>
    </source>
</evidence>
<dbReference type="GO" id="GO:0008270">
    <property type="term" value="F:zinc ion binding"/>
    <property type="evidence" value="ECO:0007669"/>
    <property type="project" value="UniProtKB-KW"/>
</dbReference>
<feature type="domain" description="RING-type" evidence="5">
    <location>
        <begin position="67"/>
        <end position="111"/>
    </location>
</feature>
<dbReference type="InterPro" id="IPR013083">
    <property type="entry name" value="Znf_RING/FYVE/PHD"/>
</dbReference>
<evidence type="ECO:0000256" key="4">
    <source>
        <dbReference type="PROSITE-ProRule" id="PRU00175"/>
    </source>
</evidence>
<protein>
    <recommendedName>
        <fullName evidence="5">RING-type domain-containing protein</fullName>
    </recommendedName>
</protein>
<keyword evidence="7" id="KW-1185">Reference proteome</keyword>
<dbReference type="InterPro" id="IPR001841">
    <property type="entry name" value="Znf_RING"/>
</dbReference>
<dbReference type="Ensembl" id="ENSGALT00010067781.1">
    <property type="protein sequence ID" value="ENSGALP00010041524.1"/>
    <property type="gene ID" value="ENSGALG00010027967.1"/>
</dbReference>
<sequence length="144" mass="16627">ISSFFALWLPPSSTRLPLQKPLGSWLTTTALNALCIRPCLRASGHSCQNARKIKLYTYRQGDQYETCVICMSEYKEGDLLKILPCSHTYHHLCIDTWFDTQSRKKTCPFCKQQVNVRRQADLLSDRCSQQEPFPSLTNHSTERK</sequence>
<reference evidence="6" key="2">
    <citation type="submission" date="2025-08" db="UniProtKB">
        <authorList>
            <consortium name="Ensembl"/>
        </authorList>
    </citation>
    <scope>IDENTIFICATION</scope>
    <source>
        <strain evidence="6">broiler</strain>
    </source>
</reference>
<dbReference type="PANTHER" id="PTHR45931">
    <property type="entry name" value="SI:CH211-59O9.10"/>
    <property type="match status" value="1"/>
</dbReference>
<reference evidence="6" key="1">
    <citation type="submission" date="2020-11" db="EMBL/GenBank/DDBJ databases">
        <title>Gallus gallus (Chicken) genome, bGalGal1, GRCg7b, maternal haplotype autosomes + Z &amp; W.</title>
        <authorList>
            <person name="Warren W."/>
            <person name="Formenti G."/>
            <person name="Fedrigo O."/>
            <person name="Haase B."/>
            <person name="Mountcastle J."/>
            <person name="Balacco J."/>
            <person name="Tracey A."/>
            <person name="Schneider V."/>
            <person name="Okimoto R."/>
            <person name="Cheng H."/>
            <person name="Hawken R."/>
            <person name="Howe K."/>
            <person name="Jarvis E.D."/>
        </authorList>
    </citation>
    <scope>NUCLEOTIDE SEQUENCE [LARGE SCALE GENOMIC DNA]</scope>
    <source>
        <strain evidence="6">Broiler</strain>
    </source>
</reference>